<gene>
    <name evidence="1" type="ORF">METZ01_LOCUS338439</name>
</gene>
<evidence type="ECO:0000313" key="1">
    <source>
        <dbReference type="EMBL" id="SVC85585.1"/>
    </source>
</evidence>
<accession>A0A382QL00</accession>
<reference evidence="1" key="1">
    <citation type="submission" date="2018-05" db="EMBL/GenBank/DDBJ databases">
        <authorList>
            <person name="Lanie J.A."/>
            <person name="Ng W.-L."/>
            <person name="Kazmierczak K.M."/>
            <person name="Andrzejewski T.M."/>
            <person name="Davidsen T.M."/>
            <person name="Wayne K.J."/>
            <person name="Tettelin H."/>
            <person name="Glass J.I."/>
            <person name="Rusch D."/>
            <person name="Podicherti R."/>
            <person name="Tsui H.-C.T."/>
            <person name="Winkler M.E."/>
        </authorList>
    </citation>
    <scope>NUCLEOTIDE SEQUENCE</scope>
</reference>
<feature type="non-terminal residue" evidence="1">
    <location>
        <position position="1"/>
    </location>
</feature>
<dbReference type="AlphaFoldDB" id="A0A382QL00"/>
<name>A0A382QL00_9ZZZZ</name>
<protein>
    <submittedName>
        <fullName evidence="1">Uncharacterized protein</fullName>
    </submittedName>
</protein>
<organism evidence="1">
    <name type="scientific">marine metagenome</name>
    <dbReference type="NCBI Taxonomy" id="408172"/>
    <lineage>
        <taxon>unclassified sequences</taxon>
        <taxon>metagenomes</taxon>
        <taxon>ecological metagenomes</taxon>
    </lineage>
</organism>
<dbReference type="EMBL" id="UINC01114927">
    <property type="protein sequence ID" value="SVC85585.1"/>
    <property type="molecule type" value="Genomic_DNA"/>
</dbReference>
<proteinExistence type="predicted"/>
<sequence>ECAWQTLATMPHYTSVAHTRQVFFKSFKYQGLPDITMDSRRAHSHIINSLV</sequence>